<keyword evidence="2" id="KW-0812">Transmembrane</keyword>
<accession>A0ABQ7LQD6</accession>
<comment type="caution">
    <text evidence="3">The sequence shown here is derived from an EMBL/GenBank/DDBJ whole genome shotgun (WGS) entry which is preliminary data.</text>
</comment>
<evidence type="ECO:0000256" key="2">
    <source>
        <dbReference type="SAM" id="Phobius"/>
    </source>
</evidence>
<evidence type="ECO:0000256" key="1">
    <source>
        <dbReference type="SAM" id="MobiDB-lite"/>
    </source>
</evidence>
<feature type="compositionally biased region" description="Low complexity" evidence="1">
    <location>
        <begin position="158"/>
        <end position="170"/>
    </location>
</feature>
<dbReference type="EMBL" id="JADBGQ010000007">
    <property type="protein sequence ID" value="KAG5388786.1"/>
    <property type="molecule type" value="Genomic_DNA"/>
</dbReference>
<gene>
    <name evidence="3" type="primary">A08p010410.1_BraROA</name>
    <name evidence="3" type="ORF">IGI04_030327</name>
</gene>
<keyword evidence="2" id="KW-1133">Transmembrane helix</keyword>
<organism evidence="3 4">
    <name type="scientific">Brassica rapa subsp. trilocularis</name>
    <dbReference type="NCBI Taxonomy" id="1813537"/>
    <lineage>
        <taxon>Eukaryota</taxon>
        <taxon>Viridiplantae</taxon>
        <taxon>Streptophyta</taxon>
        <taxon>Embryophyta</taxon>
        <taxon>Tracheophyta</taxon>
        <taxon>Spermatophyta</taxon>
        <taxon>Magnoliopsida</taxon>
        <taxon>eudicotyledons</taxon>
        <taxon>Gunneridae</taxon>
        <taxon>Pentapetalae</taxon>
        <taxon>rosids</taxon>
        <taxon>malvids</taxon>
        <taxon>Brassicales</taxon>
        <taxon>Brassicaceae</taxon>
        <taxon>Brassiceae</taxon>
        <taxon>Brassica</taxon>
    </lineage>
</organism>
<keyword evidence="4" id="KW-1185">Reference proteome</keyword>
<sequence>MTTILESGDADVLYTSLLVIVFNNFHLLFLGFLVFFTFSFHKPIIEFLEVNGTRLYTADLWSDLVFVSFGQVFMPVAENGGADRISKQRKQQEGNRRRKYVLSVLWYRMMYGPEDAMHKRLKKLLTVAISMEQSLTATILKLTEQTAPAKETTRYPHQSSSQADAQDSGT</sequence>
<proteinExistence type="predicted"/>
<protein>
    <recommendedName>
        <fullName evidence="5">Ion transport domain-containing protein</fullName>
    </recommendedName>
</protein>
<dbReference type="Proteomes" id="UP000823674">
    <property type="component" value="Chromosome A08"/>
</dbReference>
<name>A0ABQ7LQD6_BRACM</name>
<evidence type="ECO:0000313" key="4">
    <source>
        <dbReference type="Proteomes" id="UP000823674"/>
    </source>
</evidence>
<feature type="region of interest" description="Disordered" evidence="1">
    <location>
        <begin position="148"/>
        <end position="170"/>
    </location>
</feature>
<evidence type="ECO:0000313" key="3">
    <source>
        <dbReference type="EMBL" id="KAG5388786.1"/>
    </source>
</evidence>
<feature type="transmembrane region" description="Helical" evidence="2">
    <location>
        <begin position="12"/>
        <end position="38"/>
    </location>
</feature>
<keyword evidence="2" id="KW-0472">Membrane</keyword>
<reference evidence="3 4" key="1">
    <citation type="submission" date="2021-03" db="EMBL/GenBank/DDBJ databases">
        <authorList>
            <person name="King G.J."/>
            <person name="Bancroft I."/>
            <person name="Baten A."/>
            <person name="Bloomfield J."/>
            <person name="Borpatragohain P."/>
            <person name="He Z."/>
            <person name="Irish N."/>
            <person name="Irwin J."/>
            <person name="Liu K."/>
            <person name="Mauleon R.P."/>
            <person name="Moore J."/>
            <person name="Morris R."/>
            <person name="Ostergaard L."/>
            <person name="Wang B."/>
            <person name="Wells R."/>
        </authorList>
    </citation>
    <scope>NUCLEOTIDE SEQUENCE [LARGE SCALE GENOMIC DNA]</scope>
    <source>
        <strain evidence="3">R-o-18</strain>
        <tissue evidence="3">Leaf</tissue>
    </source>
</reference>
<evidence type="ECO:0008006" key="5">
    <source>
        <dbReference type="Google" id="ProtNLM"/>
    </source>
</evidence>